<reference evidence="2 3" key="1">
    <citation type="journal article" date="2011" name="J. Bacteriol.">
        <title>Complete genome sequence of Algoriphagus sp. PR1, bacterial prey of a colony-forming choanoflagellate.</title>
        <authorList>
            <person name="Alegado R.A."/>
            <person name="Ferriera S."/>
            <person name="Nusbaum C."/>
            <person name="Young S.K."/>
            <person name="Zeng Q."/>
            <person name="Imamovic A."/>
            <person name="Fairclough S.R."/>
            <person name="King N."/>
        </authorList>
    </citation>
    <scope>NUCLEOTIDE SEQUENCE [LARGE SCALE GENOMIC DNA]</scope>
    <source>
        <strain evidence="2 3">PR1</strain>
    </source>
</reference>
<sequence length="49" mass="5515">MNWKKPIRFTVGGEKWEIPLNILILLLVITLILMLGGAWMGFKFGGGKI</sequence>
<dbReference type="HOGENOM" id="CLU_3135025_0_0_10"/>
<dbReference type="Proteomes" id="UP000003919">
    <property type="component" value="Chromosome"/>
</dbReference>
<proteinExistence type="predicted"/>
<accession>A3HTW1</accession>
<evidence type="ECO:0000313" key="2">
    <source>
        <dbReference type="EMBL" id="EAZ81583.1"/>
    </source>
</evidence>
<dbReference type="EMBL" id="CM001023">
    <property type="protein sequence ID" value="EAZ81583.1"/>
    <property type="molecule type" value="Genomic_DNA"/>
</dbReference>
<evidence type="ECO:0000256" key="1">
    <source>
        <dbReference type="SAM" id="Phobius"/>
    </source>
</evidence>
<protein>
    <submittedName>
        <fullName evidence="2">Uncharacterized protein</fullName>
    </submittedName>
</protein>
<comment type="caution">
    <text evidence="2">The sequence shown here is derived from an EMBL/GenBank/DDBJ whole genome shotgun (WGS) entry which is preliminary data.</text>
</comment>
<evidence type="ECO:0000313" key="3">
    <source>
        <dbReference type="Proteomes" id="UP000003919"/>
    </source>
</evidence>
<dbReference type="EMBL" id="AAXU02000001">
    <property type="protein sequence ID" value="EAZ81583.1"/>
    <property type="molecule type" value="Genomic_DNA"/>
</dbReference>
<keyword evidence="1" id="KW-0812">Transmembrane</keyword>
<dbReference type="AlphaFoldDB" id="A3HTW1"/>
<organism evidence="2 3">
    <name type="scientific">Algoriphagus machipongonensis</name>
    <dbReference type="NCBI Taxonomy" id="388413"/>
    <lineage>
        <taxon>Bacteria</taxon>
        <taxon>Pseudomonadati</taxon>
        <taxon>Bacteroidota</taxon>
        <taxon>Cytophagia</taxon>
        <taxon>Cytophagales</taxon>
        <taxon>Cyclobacteriaceae</taxon>
        <taxon>Algoriphagus</taxon>
    </lineage>
</organism>
<name>A3HTW1_9BACT</name>
<gene>
    <name evidence="2" type="ORF">ALPR1_00040</name>
</gene>
<keyword evidence="1" id="KW-1133">Transmembrane helix</keyword>
<dbReference type="STRING" id="388413.ALPR1_00040"/>
<dbReference type="RefSeq" id="WP_008197505.1">
    <property type="nucleotide sequence ID" value="NZ_CM001023.1"/>
</dbReference>
<feature type="transmembrane region" description="Helical" evidence="1">
    <location>
        <begin position="20"/>
        <end position="42"/>
    </location>
</feature>
<keyword evidence="3" id="KW-1185">Reference proteome</keyword>
<keyword evidence="1" id="KW-0472">Membrane</keyword>